<accession>A0A1L2BWP9</accession>
<dbReference type="EMBL" id="KU057941">
    <property type="protein sequence ID" value="ALY06995.1"/>
    <property type="molecule type" value="Genomic_DNA"/>
</dbReference>
<dbReference type="Proteomes" id="UP000226072">
    <property type="component" value="Segment"/>
</dbReference>
<sequence>MAMTKLKDIRTKLKGHGKIENEFDAIKTTKFTGKQFNYALLQE</sequence>
<organism evidence="1 2">
    <name type="scientific">Clostridium phage CDSH1</name>
    <dbReference type="NCBI Taxonomy" id="1755693"/>
    <lineage>
        <taxon>Viruses</taxon>
        <taxon>Duplodnaviria</taxon>
        <taxon>Heunggongvirae</taxon>
        <taxon>Uroviricota</taxon>
        <taxon>Caudoviricetes</taxon>
        <taxon>Leicestervirus</taxon>
        <taxon>Leicestervirus CD382</taxon>
    </lineage>
</organism>
<evidence type="ECO:0000313" key="1">
    <source>
        <dbReference type="EMBL" id="ALY06995.1"/>
    </source>
</evidence>
<protein>
    <submittedName>
        <fullName evidence="1">Uncharacterized protein</fullName>
    </submittedName>
</protein>
<name>A0A1L2BWP9_9CAUD</name>
<evidence type="ECO:0000313" key="2">
    <source>
        <dbReference type="Proteomes" id="UP000226072"/>
    </source>
</evidence>
<gene>
    <name evidence="1" type="ORF">CDHS1_52</name>
</gene>
<reference evidence="1 2" key="1">
    <citation type="submission" date="2015-11" db="EMBL/GenBank/DDBJ databases">
        <title>Establishment of a human epithelial cell model for assessing the efficacy of bacteriophage therapy in the treatment of Clostridium difficile infection.</title>
        <authorList>
            <person name="Shan J."/>
            <person name="Thanki A.M."/>
            <person name="Ramachandran A."/>
            <person name="Vukusic F.B.I."/>
            <person name="Barylski J."/>
            <person name="Millard A."/>
            <person name="Nale J."/>
            <person name="Hargreaves K."/>
            <person name="Clokie M.R.J."/>
        </authorList>
    </citation>
    <scope>NUCLEOTIDE SEQUENCE [LARGE SCALE GENOMIC DNA]</scope>
</reference>
<proteinExistence type="predicted"/>